<gene>
    <name evidence="1" type="ORF">AVEN_48710_1</name>
</gene>
<comment type="caution">
    <text evidence="1">The sequence shown here is derived from an EMBL/GenBank/DDBJ whole genome shotgun (WGS) entry which is preliminary data.</text>
</comment>
<dbReference type="Proteomes" id="UP000499080">
    <property type="component" value="Unassembled WGS sequence"/>
</dbReference>
<proteinExistence type="predicted"/>
<evidence type="ECO:0000313" key="1">
    <source>
        <dbReference type="EMBL" id="GBM03883.1"/>
    </source>
</evidence>
<dbReference type="AlphaFoldDB" id="A0A4Y2CHP2"/>
<name>A0A4Y2CHP2_ARAVE</name>
<organism evidence="1 2">
    <name type="scientific">Araneus ventricosus</name>
    <name type="common">Orbweaver spider</name>
    <name type="synonym">Epeira ventricosa</name>
    <dbReference type="NCBI Taxonomy" id="182803"/>
    <lineage>
        <taxon>Eukaryota</taxon>
        <taxon>Metazoa</taxon>
        <taxon>Ecdysozoa</taxon>
        <taxon>Arthropoda</taxon>
        <taxon>Chelicerata</taxon>
        <taxon>Arachnida</taxon>
        <taxon>Araneae</taxon>
        <taxon>Araneomorphae</taxon>
        <taxon>Entelegynae</taxon>
        <taxon>Araneoidea</taxon>
        <taxon>Araneidae</taxon>
        <taxon>Araneus</taxon>
    </lineage>
</organism>
<protein>
    <submittedName>
        <fullName evidence="1">Uncharacterized protein</fullName>
    </submittedName>
</protein>
<dbReference type="EMBL" id="BGPR01086560">
    <property type="protein sequence ID" value="GBM03883.1"/>
    <property type="molecule type" value="Genomic_DNA"/>
</dbReference>
<reference evidence="1 2" key="1">
    <citation type="journal article" date="2019" name="Sci. Rep.">
        <title>Orb-weaving spider Araneus ventricosus genome elucidates the spidroin gene catalogue.</title>
        <authorList>
            <person name="Kono N."/>
            <person name="Nakamura H."/>
            <person name="Ohtoshi R."/>
            <person name="Moran D.A.P."/>
            <person name="Shinohara A."/>
            <person name="Yoshida Y."/>
            <person name="Fujiwara M."/>
            <person name="Mori M."/>
            <person name="Tomita M."/>
            <person name="Arakawa K."/>
        </authorList>
    </citation>
    <scope>NUCLEOTIDE SEQUENCE [LARGE SCALE GENOMIC DNA]</scope>
</reference>
<sequence>MFPLRLAVLLNTRRTDAFNLELDNQKKHSSRGVSLSCPGKGYLLAIRGTHADPHKSITPLYTLKVIVSGTRNVLNVITSNLSSNDGHPLWGVPYPRTEKRVAV</sequence>
<accession>A0A4Y2CHP2</accession>
<keyword evidence="2" id="KW-1185">Reference proteome</keyword>
<evidence type="ECO:0000313" key="2">
    <source>
        <dbReference type="Proteomes" id="UP000499080"/>
    </source>
</evidence>